<dbReference type="AlphaFoldDB" id="A0A7S1EWD5"/>
<organism evidence="1">
    <name type="scientific">Noctiluca scintillans</name>
    <name type="common">Sea sparkle</name>
    <name type="synonym">Red tide dinoflagellate</name>
    <dbReference type="NCBI Taxonomy" id="2966"/>
    <lineage>
        <taxon>Eukaryota</taxon>
        <taxon>Sar</taxon>
        <taxon>Alveolata</taxon>
        <taxon>Dinophyceae</taxon>
        <taxon>Noctilucales</taxon>
        <taxon>Noctilucaceae</taxon>
        <taxon>Noctiluca</taxon>
    </lineage>
</organism>
<dbReference type="EMBL" id="HBFQ01005100">
    <property type="protein sequence ID" value="CAD8829253.1"/>
    <property type="molecule type" value="Transcribed_RNA"/>
</dbReference>
<name>A0A7S1EWD5_NOCSC</name>
<protein>
    <submittedName>
        <fullName evidence="1">Uncharacterized protein</fullName>
    </submittedName>
</protein>
<proteinExistence type="predicted"/>
<evidence type="ECO:0000313" key="1">
    <source>
        <dbReference type="EMBL" id="CAD8829253.1"/>
    </source>
</evidence>
<gene>
    <name evidence="1" type="ORF">NSCI0253_LOCUS3599</name>
</gene>
<sequence length="159" mass="18371">MAKIVVPSDISILEDKHNIGVRRLGIFERFGLLGFAPMLHLRYSKMDKYDMKAVLSKKYNPEDTSPVIDVLRTRQESVRKQVVSKLFMWDTAALMTGLTWWSFRRYNYQSRLLALPFVFYGGTFVGRAIGDIVTGRNAEFVRDRFLGQLPAKVYLQQDA</sequence>
<accession>A0A7S1EWD5</accession>
<reference evidence="1" key="1">
    <citation type="submission" date="2021-01" db="EMBL/GenBank/DDBJ databases">
        <authorList>
            <person name="Corre E."/>
            <person name="Pelletier E."/>
            <person name="Niang G."/>
            <person name="Scheremetjew M."/>
            <person name="Finn R."/>
            <person name="Kale V."/>
            <person name="Holt S."/>
            <person name="Cochrane G."/>
            <person name="Meng A."/>
            <person name="Brown T."/>
            <person name="Cohen L."/>
        </authorList>
    </citation>
    <scope>NUCLEOTIDE SEQUENCE</scope>
</reference>